<feature type="compositionally biased region" description="Polar residues" evidence="1">
    <location>
        <begin position="73"/>
        <end position="82"/>
    </location>
</feature>
<comment type="caution">
    <text evidence="3">The sequence shown here is derived from an EMBL/GenBank/DDBJ whole genome shotgun (WGS) entry which is preliminary data.</text>
</comment>
<feature type="region of interest" description="Disordered" evidence="1">
    <location>
        <begin position="62"/>
        <end position="96"/>
    </location>
</feature>
<sequence>MTTRHAHTRTDAAIQWIVWHAAELAAVAAPLVLAALVSGWFALGTVVAVVAWAGHEIAVRRRHRGPENGAPHQITTTDTTSLPALPAGSRELKEGA</sequence>
<reference evidence="3 4" key="1">
    <citation type="submission" date="2020-08" db="EMBL/GenBank/DDBJ databases">
        <title>Sequencing the genomes of 1000 actinobacteria strains.</title>
        <authorList>
            <person name="Klenk H.-P."/>
        </authorList>
    </citation>
    <scope>NUCLEOTIDE SEQUENCE [LARGE SCALE GENOMIC DNA]</scope>
    <source>
        <strain evidence="3 4">DSM 45859</strain>
    </source>
</reference>
<gene>
    <name evidence="3" type="ORF">BJY18_004712</name>
</gene>
<keyword evidence="4" id="KW-1185">Reference proteome</keyword>
<accession>A0A840J168</accession>
<dbReference type="EMBL" id="JACHMG010000001">
    <property type="protein sequence ID" value="MBB4687227.1"/>
    <property type="molecule type" value="Genomic_DNA"/>
</dbReference>
<evidence type="ECO:0000256" key="2">
    <source>
        <dbReference type="SAM" id="Phobius"/>
    </source>
</evidence>
<name>A0A840J168_9PSEU</name>
<protein>
    <submittedName>
        <fullName evidence="3">Uncharacterized protein</fullName>
    </submittedName>
</protein>
<organism evidence="3 4">
    <name type="scientific">Amycolatopsis jiangsuensis</name>
    <dbReference type="NCBI Taxonomy" id="1181879"/>
    <lineage>
        <taxon>Bacteria</taxon>
        <taxon>Bacillati</taxon>
        <taxon>Actinomycetota</taxon>
        <taxon>Actinomycetes</taxon>
        <taxon>Pseudonocardiales</taxon>
        <taxon>Pseudonocardiaceae</taxon>
        <taxon>Amycolatopsis</taxon>
    </lineage>
</organism>
<feature type="transmembrane region" description="Helical" evidence="2">
    <location>
        <begin position="31"/>
        <end position="54"/>
    </location>
</feature>
<evidence type="ECO:0000313" key="3">
    <source>
        <dbReference type="EMBL" id="MBB4687227.1"/>
    </source>
</evidence>
<evidence type="ECO:0000313" key="4">
    <source>
        <dbReference type="Proteomes" id="UP000581769"/>
    </source>
</evidence>
<dbReference type="Proteomes" id="UP000581769">
    <property type="component" value="Unassembled WGS sequence"/>
</dbReference>
<proteinExistence type="predicted"/>
<keyword evidence="2" id="KW-0472">Membrane</keyword>
<evidence type="ECO:0000256" key="1">
    <source>
        <dbReference type="SAM" id="MobiDB-lite"/>
    </source>
</evidence>
<dbReference type="RefSeq" id="WP_184781970.1">
    <property type="nucleotide sequence ID" value="NZ_JACHMG010000001.1"/>
</dbReference>
<keyword evidence="2" id="KW-0812">Transmembrane</keyword>
<dbReference type="AlphaFoldDB" id="A0A840J168"/>
<keyword evidence="2" id="KW-1133">Transmembrane helix</keyword>